<feature type="transmembrane region" description="Helical" evidence="1">
    <location>
        <begin position="6"/>
        <end position="27"/>
    </location>
</feature>
<dbReference type="InterPro" id="IPR018750">
    <property type="entry name" value="DUF2306_membrane"/>
</dbReference>
<name>A0A1I6FUI3_9FLAO</name>
<feature type="transmembrane region" description="Helical" evidence="1">
    <location>
        <begin position="39"/>
        <end position="57"/>
    </location>
</feature>
<evidence type="ECO:0000256" key="1">
    <source>
        <dbReference type="SAM" id="Phobius"/>
    </source>
</evidence>
<gene>
    <name evidence="2" type="ORF">SAMN04490243_0703</name>
</gene>
<evidence type="ECO:0000313" key="3">
    <source>
        <dbReference type="Proteomes" id="UP000199534"/>
    </source>
</evidence>
<reference evidence="2 3" key="1">
    <citation type="submission" date="2016-10" db="EMBL/GenBank/DDBJ databases">
        <authorList>
            <person name="de Groot N.N."/>
        </authorList>
    </citation>
    <scope>NUCLEOTIDE SEQUENCE [LARGE SCALE GENOMIC DNA]</scope>
    <source>
        <strain evidence="2 3">DSM 21019</strain>
    </source>
</reference>
<dbReference type="STRING" id="400055.SAMN04490243_0703"/>
<keyword evidence="1" id="KW-0812">Transmembrane</keyword>
<feature type="transmembrane region" description="Helical" evidence="1">
    <location>
        <begin position="100"/>
        <end position="119"/>
    </location>
</feature>
<sequence length="128" mass="14627">MDYYTLMYLHLATVIPCFLIGTMLLMLKKGTGIHRSFGRVYMILMLITATITLFMPADVGPRFLNHFGWIHSFSFLTIYTVPTAYWAIKKGNVKSHSRKMVLLYFGAIIIAGGFTFSPGRYLHDLFFG</sequence>
<proteinExistence type="predicted"/>
<feature type="transmembrane region" description="Helical" evidence="1">
    <location>
        <begin position="69"/>
        <end position="88"/>
    </location>
</feature>
<keyword evidence="3" id="KW-1185">Reference proteome</keyword>
<protein>
    <submittedName>
        <fullName evidence="2">Uncharacterized membrane protein</fullName>
    </submittedName>
</protein>
<keyword evidence="1" id="KW-1133">Transmembrane helix</keyword>
<dbReference type="AlphaFoldDB" id="A0A1I6FUI3"/>
<dbReference type="Pfam" id="PF10067">
    <property type="entry name" value="DUF2306"/>
    <property type="match status" value="1"/>
</dbReference>
<dbReference type="EMBL" id="FOYQ01000001">
    <property type="protein sequence ID" value="SFR33615.1"/>
    <property type="molecule type" value="Genomic_DNA"/>
</dbReference>
<accession>A0A1I6FUI3</accession>
<dbReference type="OrthoDB" id="6385003at2"/>
<organism evidence="2 3">
    <name type="scientific">Robiginitalea myxolifaciens</name>
    <dbReference type="NCBI Taxonomy" id="400055"/>
    <lineage>
        <taxon>Bacteria</taxon>
        <taxon>Pseudomonadati</taxon>
        <taxon>Bacteroidota</taxon>
        <taxon>Flavobacteriia</taxon>
        <taxon>Flavobacteriales</taxon>
        <taxon>Flavobacteriaceae</taxon>
        <taxon>Robiginitalea</taxon>
    </lineage>
</organism>
<evidence type="ECO:0000313" key="2">
    <source>
        <dbReference type="EMBL" id="SFR33615.1"/>
    </source>
</evidence>
<dbReference type="Proteomes" id="UP000199534">
    <property type="component" value="Unassembled WGS sequence"/>
</dbReference>
<keyword evidence="1" id="KW-0472">Membrane</keyword>